<organism evidence="2 3">
    <name type="scientific">Fraxinus pennsylvanica</name>
    <dbReference type="NCBI Taxonomy" id="56036"/>
    <lineage>
        <taxon>Eukaryota</taxon>
        <taxon>Viridiplantae</taxon>
        <taxon>Streptophyta</taxon>
        <taxon>Embryophyta</taxon>
        <taxon>Tracheophyta</taxon>
        <taxon>Spermatophyta</taxon>
        <taxon>Magnoliopsida</taxon>
        <taxon>eudicotyledons</taxon>
        <taxon>Gunneridae</taxon>
        <taxon>Pentapetalae</taxon>
        <taxon>asterids</taxon>
        <taxon>lamiids</taxon>
        <taxon>Lamiales</taxon>
        <taxon>Oleaceae</taxon>
        <taxon>Oleeae</taxon>
        <taxon>Fraxinus</taxon>
    </lineage>
</organism>
<evidence type="ECO:0000313" key="3">
    <source>
        <dbReference type="Proteomes" id="UP000834106"/>
    </source>
</evidence>
<evidence type="ECO:0000313" key="2">
    <source>
        <dbReference type="EMBL" id="CAI9758328.1"/>
    </source>
</evidence>
<proteinExistence type="predicted"/>
<dbReference type="EMBL" id="OU503038">
    <property type="protein sequence ID" value="CAI9758328.1"/>
    <property type="molecule type" value="Genomic_DNA"/>
</dbReference>
<evidence type="ECO:0000256" key="1">
    <source>
        <dbReference type="SAM" id="MobiDB-lite"/>
    </source>
</evidence>
<feature type="region of interest" description="Disordered" evidence="1">
    <location>
        <begin position="140"/>
        <end position="176"/>
    </location>
</feature>
<keyword evidence="3" id="KW-1185">Reference proteome</keyword>
<gene>
    <name evidence="2" type="ORF">FPE_LOCUS5758</name>
</gene>
<reference evidence="2" key="1">
    <citation type="submission" date="2023-05" db="EMBL/GenBank/DDBJ databases">
        <authorList>
            <person name="Huff M."/>
        </authorList>
    </citation>
    <scope>NUCLEOTIDE SEQUENCE</scope>
</reference>
<dbReference type="Proteomes" id="UP000834106">
    <property type="component" value="Chromosome 3"/>
</dbReference>
<dbReference type="PANTHER" id="PTHR47212">
    <property type="entry name" value="ADHESIN-LIKE PROTEIN, PUTATIVE (DUF3741)-RELATED"/>
    <property type="match status" value="1"/>
</dbReference>
<protein>
    <submittedName>
        <fullName evidence="2">Uncharacterized protein</fullName>
    </submittedName>
</protein>
<sequence>MGKEKPGIGPDRLVLKFPSKHQNGNDNEKGASGELVGRSSPNRDHFYSKRFAKSPTGFKSSEQLGKSKVNGAEMANETFNYLRKVASNIYIETKKHRFEMLNNGDENADPRKYGDDIFITAKMRLSPRGMANNMNGLVQENHENHPSSSGPNLESHLPIAGDNANGSQVLCRRRRT</sequence>
<feature type="region of interest" description="Disordered" evidence="1">
    <location>
        <begin position="1"/>
        <end position="46"/>
    </location>
</feature>
<dbReference type="AlphaFoldDB" id="A0AAD1YXF0"/>
<dbReference type="PANTHER" id="PTHR47212:SF4">
    <property type="entry name" value="ADHESIN-LIKE PROTEIN, PUTATIVE (DUF3741)-RELATED"/>
    <property type="match status" value="1"/>
</dbReference>
<accession>A0AAD1YXF0</accession>
<name>A0AAD1YXF0_9LAMI</name>